<feature type="transmembrane region" description="Helical" evidence="1">
    <location>
        <begin position="105"/>
        <end position="125"/>
    </location>
</feature>
<comment type="caution">
    <text evidence="2">The sequence shown here is derived from an EMBL/GenBank/DDBJ whole genome shotgun (WGS) entry which is preliminary data.</text>
</comment>
<dbReference type="AlphaFoldDB" id="X1MD84"/>
<proteinExistence type="predicted"/>
<gene>
    <name evidence="2" type="ORF">S06H3_16315</name>
</gene>
<feature type="transmembrane region" description="Helical" evidence="1">
    <location>
        <begin position="137"/>
        <end position="159"/>
    </location>
</feature>
<dbReference type="InterPro" id="IPR010178">
    <property type="entry name" value="Lit"/>
</dbReference>
<organism evidence="2">
    <name type="scientific">marine sediment metagenome</name>
    <dbReference type="NCBI Taxonomy" id="412755"/>
    <lineage>
        <taxon>unclassified sequences</taxon>
        <taxon>metagenomes</taxon>
        <taxon>ecological metagenomes</taxon>
    </lineage>
</organism>
<protein>
    <recommendedName>
        <fullName evidence="3">TIGR01906 family membrane protein</fullName>
    </recommendedName>
</protein>
<evidence type="ECO:0000256" key="1">
    <source>
        <dbReference type="SAM" id="Phobius"/>
    </source>
</evidence>
<name>X1MD84_9ZZZZ</name>
<keyword evidence="1" id="KW-1133">Transmembrane helix</keyword>
<dbReference type="NCBIfam" id="TIGR01906">
    <property type="entry name" value="integ_TIGR01906"/>
    <property type="match status" value="1"/>
</dbReference>
<sequence>MLKKSILMIARILLVLSVPVFLLLTNLYALMSPAFLRYEYGKADFLPPPGFTDEQRLMVAEMAVTYLRSDAGIEILGDLEGKEGALFREKELAHMEDVEVVTRRAFLVHGLLGLLIAASLGVLLVMPDTQTRISISLLQGSLLTIALLAALVALVYLNFDWFFTHFHLTFFEGDSWIFDLSDTLIRLFPTRFWFDAARIWGLLTLGEAVALGGIAWLCNRLTDTIATR</sequence>
<evidence type="ECO:0008006" key="3">
    <source>
        <dbReference type="Google" id="ProtNLM"/>
    </source>
</evidence>
<evidence type="ECO:0000313" key="2">
    <source>
        <dbReference type="EMBL" id="GAI16031.1"/>
    </source>
</evidence>
<dbReference type="EMBL" id="BARV01008065">
    <property type="protein sequence ID" value="GAI16031.1"/>
    <property type="molecule type" value="Genomic_DNA"/>
</dbReference>
<keyword evidence="1" id="KW-0812">Transmembrane</keyword>
<dbReference type="Pfam" id="PF07314">
    <property type="entry name" value="Lit"/>
    <property type="match status" value="1"/>
</dbReference>
<feature type="transmembrane region" description="Helical" evidence="1">
    <location>
        <begin position="199"/>
        <end position="218"/>
    </location>
</feature>
<keyword evidence="1" id="KW-0472">Membrane</keyword>
<accession>X1MD84</accession>
<reference evidence="2" key="1">
    <citation type="journal article" date="2014" name="Front. Microbiol.">
        <title>High frequency of phylogenetically diverse reductive dehalogenase-homologous genes in deep subseafloor sedimentary metagenomes.</title>
        <authorList>
            <person name="Kawai M."/>
            <person name="Futagami T."/>
            <person name="Toyoda A."/>
            <person name="Takaki Y."/>
            <person name="Nishi S."/>
            <person name="Hori S."/>
            <person name="Arai W."/>
            <person name="Tsubouchi T."/>
            <person name="Morono Y."/>
            <person name="Uchiyama I."/>
            <person name="Ito T."/>
            <person name="Fujiyama A."/>
            <person name="Inagaki F."/>
            <person name="Takami H."/>
        </authorList>
    </citation>
    <scope>NUCLEOTIDE SEQUENCE</scope>
    <source>
        <strain evidence="2">Expedition CK06-06</strain>
    </source>
</reference>